<dbReference type="GO" id="GO:0030015">
    <property type="term" value="C:CCR4-NOT core complex"/>
    <property type="evidence" value="ECO:0007669"/>
    <property type="project" value="InterPro"/>
</dbReference>
<reference evidence="6" key="2">
    <citation type="submission" date="2021-01" db="EMBL/GenBank/DDBJ databases">
        <authorList>
            <person name="Schikora-Tamarit M.A."/>
        </authorList>
    </citation>
    <scope>NUCLEOTIDE SEQUENCE</scope>
    <source>
        <strain evidence="6">CBS2887</strain>
    </source>
</reference>
<feature type="compositionally biased region" description="Polar residues" evidence="4">
    <location>
        <begin position="1"/>
        <end position="10"/>
    </location>
</feature>
<evidence type="ECO:0000313" key="7">
    <source>
        <dbReference type="Proteomes" id="UP000774326"/>
    </source>
</evidence>
<evidence type="ECO:0000256" key="3">
    <source>
        <dbReference type="ARBA" id="ARBA00023163"/>
    </source>
</evidence>
<dbReference type="Pfam" id="PF04153">
    <property type="entry name" value="NOT2_3_5_C"/>
    <property type="match status" value="1"/>
</dbReference>
<dbReference type="InterPro" id="IPR040168">
    <property type="entry name" value="Not2/3/5"/>
</dbReference>
<keyword evidence="3" id="KW-0804">Transcription</keyword>
<comment type="caution">
    <text evidence="6">The sequence shown here is derived from an EMBL/GenBank/DDBJ whole genome shotgun (WGS) entry which is preliminary data.</text>
</comment>
<dbReference type="PANTHER" id="PTHR23326">
    <property type="entry name" value="CCR4 NOT-RELATED"/>
    <property type="match status" value="1"/>
</dbReference>
<evidence type="ECO:0000256" key="1">
    <source>
        <dbReference type="ARBA" id="ARBA00007682"/>
    </source>
</evidence>
<evidence type="ECO:0000256" key="4">
    <source>
        <dbReference type="SAM" id="MobiDB-lite"/>
    </source>
</evidence>
<dbReference type="GO" id="GO:0006355">
    <property type="term" value="P:regulation of DNA-templated transcription"/>
    <property type="evidence" value="ECO:0007669"/>
    <property type="project" value="InterPro"/>
</dbReference>
<organism evidence="6 7">
    <name type="scientific">Wickerhamomyces pijperi</name>
    <name type="common">Yeast</name>
    <name type="synonym">Pichia pijperi</name>
    <dbReference type="NCBI Taxonomy" id="599730"/>
    <lineage>
        <taxon>Eukaryota</taxon>
        <taxon>Fungi</taxon>
        <taxon>Dikarya</taxon>
        <taxon>Ascomycota</taxon>
        <taxon>Saccharomycotina</taxon>
        <taxon>Saccharomycetes</taxon>
        <taxon>Phaffomycetales</taxon>
        <taxon>Wickerhamomycetaceae</taxon>
        <taxon>Wickerhamomyces</taxon>
    </lineage>
</organism>
<dbReference type="AlphaFoldDB" id="A0A9P8PK35"/>
<dbReference type="Gene3D" id="2.30.30.1020">
    <property type="entry name" value="CCR4-NOT complex subunit 2/3/5, C-terminal domain"/>
    <property type="match status" value="1"/>
</dbReference>
<comment type="similarity">
    <text evidence="1">Belongs to the CNOT2/3/5 family.</text>
</comment>
<dbReference type="GO" id="GO:0000289">
    <property type="term" value="P:nuclear-transcribed mRNA poly(A) tail shortening"/>
    <property type="evidence" value="ECO:0007669"/>
    <property type="project" value="UniProtKB-ARBA"/>
</dbReference>
<keyword evidence="7" id="KW-1185">Reference proteome</keyword>
<protein>
    <recommendedName>
        <fullName evidence="5">NOT2/NOT3/NOT5 C-terminal domain-containing protein</fullName>
    </recommendedName>
</protein>
<dbReference type="OrthoDB" id="25391at2759"/>
<evidence type="ECO:0000259" key="5">
    <source>
        <dbReference type="Pfam" id="PF04153"/>
    </source>
</evidence>
<evidence type="ECO:0000256" key="2">
    <source>
        <dbReference type="ARBA" id="ARBA00023015"/>
    </source>
</evidence>
<dbReference type="Proteomes" id="UP000774326">
    <property type="component" value="Unassembled WGS sequence"/>
</dbReference>
<dbReference type="InterPro" id="IPR038635">
    <property type="entry name" value="CCR4-NOT_su2/3/5_C_sf"/>
</dbReference>
<feature type="region of interest" description="Disordered" evidence="4">
    <location>
        <begin position="1"/>
        <end position="92"/>
    </location>
</feature>
<keyword evidence="2" id="KW-0805">Transcription regulation</keyword>
<gene>
    <name evidence="6" type="ORF">WICPIJ_009936</name>
</gene>
<dbReference type="InterPro" id="IPR007282">
    <property type="entry name" value="NOT2/3/5_C"/>
</dbReference>
<sequence length="268" mass="30152">MNRIHQSNLANLGRATPPPPPGVLPQVNNNSIENMSRSQTPQISSNSTNSLLGHLLQSNNNSNGTDLPNGHSPLQPNVTTTNTSTQGPENDIPLTDLDRFGLKGLVPLLRNGTEDKNVFALGTDLSILGLDITSRTNDVKISKTFASPWIETSRSEVEPFFETPQELRIKNLPPIDRKLGLFSDETLFFIFYTKPKDILQHQAAKELTSRNWRYHKDLQVWLTKEPTIEPVQVSPTSERGVYVFFDPATWEKVKKEFVLHYHSIIQSN</sequence>
<reference evidence="6" key="1">
    <citation type="journal article" date="2021" name="Open Biol.">
        <title>Shared evolutionary footprints suggest mitochondrial oxidative damage underlies multiple complex I losses in fungi.</title>
        <authorList>
            <person name="Schikora-Tamarit M.A."/>
            <person name="Marcet-Houben M."/>
            <person name="Nosek J."/>
            <person name="Gabaldon T."/>
        </authorList>
    </citation>
    <scope>NUCLEOTIDE SEQUENCE</scope>
    <source>
        <strain evidence="6">CBS2887</strain>
    </source>
</reference>
<evidence type="ECO:0000313" key="6">
    <source>
        <dbReference type="EMBL" id="KAH3673050.1"/>
    </source>
</evidence>
<feature type="compositionally biased region" description="Polar residues" evidence="4">
    <location>
        <begin position="26"/>
        <end position="88"/>
    </location>
</feature>
<dbReference type="EMBL" id="JAEUBG010005713">
    <property type="protein sequence ID" value="KAH3673050.1"/>
    <property type="molecule type" value="Genomic_DNA"/>
</dbReference>
<proteinExistence type="inferred from homology"/>
<name>A0A9P8PK35_WICPI</name>
<feature type="domain" description="NOT2/NOT3/NOT5 C-terminal" evidence="5">
    <location>
        <begin position="143"/>
        <end position="263"/>
    </location>
</feature>
<accession>A0A9P8PK35</accession>